<keyword evidence="3" id="KW-0732">Signal</keyword>
<dbReference type="RefSeq" id="WP_129985607.1">
    <property type="nucleotide sequence ID" value="NZ_SDPU01000012.1"/>
</dbReference>
<feature type="compositionally biased region" description="Low complexity" evidence="1">
    <location>
        <begin position="187"/>
        <end position="220"/>
    </location>
</feature>
<keyword evidence="2" id="KW-1133">Transmembrane helix</keyword>
<feature type="region of interest" description="Disordered" evidence="1">
    <location>
        <begin position="26"/>
        <end position="71"/>
    </location>
</feature>
<feature type="region of interest" description="Disordered" evidence="1">
    <location>
        <begin position="181"/>
        <end position="222"/>
    </location>
</feature>
<protein>
    <recommendedName>
        <fullName evidence="6">Gram-positive cocci surface proteins LPxTG domain-containing protein</fullName>
    </recommendedName>
</protein>
<organism evidence="4 5">
    <name type="scientific">Nocardioides iriomotensis</name>
    <dbReference type="NCBI Taxonomy" id="715784"/>
    <lineage>
        <taxon>Bacteria</taxon>
        <taxon>Bacillati</taxon>
        <taxon>Actinomycetota</taxon>
        <taxon>Actinomycetes</taxon>
        <taxon>Propionibacteriales</taxon>
        <taxon>Nocardioidaceae</taxon>
        <taxon>Nocardioides</taxon>
    </lineage>
</organism>
<feature type="compositionally biased region" description="Acidic residues" evidence="1">
    <location>
        <begin position="59"/>
        <end position="68"/>
    </location>
</feature>
<evidence type="ECO:0000313" key="5">
    <source>
        <dbReference type="Proteomes" id="UP000291189"/>
    </source>
</evidence>
<evidence type="ECO:0000256" key="3">
    <source>
        <dbReference type="SAM" id="SignalP"/>
    </source>
</evidence>
<evidence type="ECO:0000256" key="2">
    <source>
        <dbReference type="SAM" id="Phobius"/>
    </source>
</evidence>
<evidence type="ECO:0008006" key="6">
    <source>
        <dbReference type="Google" id="ProtNLM"/>
    </source>
</evidence>
<evidence type="ECO:0000313" key="4">
    <source>
        <dbReference type="EMBL" id="RYU14093.1"/>
    </source>
</evidence>
<evidence type="ECO:0000256" key="1">
    <source>
        <dbReference type="SAM" id="MobiDB-lite"/>
    </source>
</evidence>
<reference evidence="4 5" key="1">
    <citation type="submission" date="2019-01" db="EMBL/GenBank/DDBJ databases">
        <title>Nocardioides guangzhouensis sp. nov., an actinobacterium isolated from soil.</title>
        <authorList>
            <person name="Fu Y."/>
            <person name="Cai Y."/>
            <person name="Lin Z."/>
            <person name="Chen P."/>
        </authorList>
    </citation>
    <scope>NUCLEOTIDE SEQUENCE [LARGE SCALE GENOMIC DNA]</scope>
    <source>
        <strain evidence="4 5">NBRC 105384</strain>
    </source>
</reference>
<feature type="signal peptide" evidence="3">
    <location>
        <begin position="1"/>
        <end position="25"/>
    </location>
</feature>
<dbReference type="Proteomes" id="UP000291189">
    <property type="component" value="Unassembled WGS sequence"/>
</dbReference>
<feature type="compositionally biased region" description="Polar residues" evidence="1">
    <location>
        <begin position="27"/>
        <end position="43"/>
    </location>
</feature>
<proteinExistence type="predicted"/>
<name>A0A4Q5J6J9_9ACTN</name>
<keyword evidence="2" id="KW-0812">Transmembrane</keyword>
<keyword evidence="5" id="KW-1185">Reference proteome</keyword>
<dbReference type="OrthoDB" id="3826315at2"/>
<dbReference type="EMBL" id="SDPU01000012">
    <property type="protein sequence ID" value="RYU14093.1"/>
    <property type="molecule type" value="Genomic_DNA"/>
</dbReference>
<comment type="caution">
    <text evidence="4">The sequence shown here is derived from an EMBL/GenBank/DDBJ whole genome shotgun (WGS) entry which is preliminary data.</text>
</comment>
<sequence length="329" mass="33039">MPHSARLLVAGAATLLLLGAVPAQADETATTSPSGSVEPSPTTHPGAPGNNGTVKVGDETDLDEEVPENDPHLPCTFNVQWFNYDSGWGELTSQVDLALHAPTDEAAGVTMTVEGDQAPTFTGNGGQPGAGDGRDHLEWYTLSFTGDPHPEQGYHVKVTVDTPHSKGSTTKSKVFWVGPCAEDDAETPTSPAAPSADVPSSDAAETPTTTESSPTTAASDVPATILPSESAATRASGTPTVLGTEAVAPAAGGGSPSDQPTVLGVEAHAQAQPGVTAPTAVAAGLPGMLQAVHAKATSPAGAVLVTAGLLLVGTAVGVAARRRRGSHQY</sequence>
<keyword evidence="2" id="KW-0472">Membrane</keyword>
<feature type="chain" id="PRO_5020962131" description="Gram-positive cocci surface proteins LPxTG domain-containing protein" evidence="3">
    <location>
        <begin position="26"/>
        <end position="329"/>
    </location>
</feature>
<dbReference type="AlphaFoldDB" id="A0A4Q5J6J9"/>
<gene>
    <name evidence="4" type="ORF">ETU37_04065</name>
</gene>
<accession>A0A4Q5J6J9</accession>
<feature type="transmembrane region" description="Helical" evidence="2">
    <location>
        <begin position="300"/>
        <end position="320"/>
    </location>
</feature>